<evidence type="ECO:0000256" key="1">
    <source>
        <dbReference type="ARBA" id="ARBA00004413"/>
    </source>
</evidence>
<dbReference type="Proteomes" id="UP001205998">
    <property type="component" value="Unassembled WGS sequence"/>
</dbReference>
<dbReference type="PROSITE" id="PS50003">
    <property type="entry name" value="PH_DOMAIN"/>
    <property type="match status" value="1"/>
</dbReference>
<dbReference type="GO" id="GO:0009966">
    <property type="term" value="P:regulation of signal transduction"/>
    <property type="evidence" value="ECO:0007669"/>
    <property type="project" value="TreeGrafter"/>
</dbReference>
<evidence type="ECO:0000313" key="7">
    <source>
        <dbReference type="Proteomes" id="UP001205998"/>
    </source>
</evidence>
<evidence type="ECO:0000313" key="6">
    <source>
        <dbReference type="EMBL" id="KAI5611347.1"/>
    </source>
</evidence>
<dbReference type="FunFam" id="2.30.29.30:FF:000138">
    <property type="entry name" value="Ventricular zone-expressed PH domain-containing protein-like 1"/>
    <property type="match status" value="1"/>
</dbReference>
<dbReference type="CDD" id="cd01264">
    <property type="entry name" value="PH_MELT_VEPH1"/>
    <property type="match status" value="1"/>
</dbReference>
<accession>A0AAD5A903</accession>
<dbReference type="GO" id="GO:0010314">
    <property type="term" value="F:phosphatidylinositol-5-phosphate binding"/>
    <property type="evidence" value="ECO:0007669"/>
    <property type="project" value="TreeGrafter"/>
</dbReference>
<dbReference type="GO" id="GO:0005886">
    <property type="term" value="C:plasma membrane"/>
    <property type="evidence" value="ECO:0007669"/>
    <property type="project" value="UniProtKB-SubCell"/>
</dbReference>
<dbReference type="SMART" id="SM00233">
    <property type="entry name" value="PH"/>
    <property type="match status" value="1"/>
</dbReference>
<keyword evidence="4" id="KW-0472">Membrane</keyword>
<feature type="domain" description="PH" evidence="5">
    <location>
        <begin position="746"/>
        <end position="849"/>
    </location>
</feature>
<reference evidence="6" key="1">
    <citation type="submission" date="2018-07" db="EMBL/GenBank/DDBJ databases">
        <title>Comparative genomics of catfishes provides insights into carnivory and benthic adaptation.</title>
        <authorList>
            <person name="Zhang Y."/>
            <person name="Wang D."/>
            <person name="Peng Z."/>
            <person name="Zheng S."/>
            <person name="Shao F."/>
            <person name="Tao W."/>
        </authorList>
    </citation>
    <scope>NUCLEOTIDE SEQUENCE</scope>
    <source>
        <strain evidence="6">Chongqing</strain>
    </source>
</reference>
<evidence type="ECO:0000256" key="3">
    <source>
        <dbReference type="ARBA" id="ARBA00022475"/>
    </source>
</evidence>
<comment type="caution">
    <text evidence="6">The sequence shown here is derived from an EMBL/GenBank/DDBJ whole genome shotgun (WGS) entry which is preliminary data.</text>
</comment>
<name>A0AAD5A903_SILAS</name>
<keyword evidence="7" id="KW-1185">Reference proteome</keyword>
<dbReference type="Gene3D" id="2.30.29.30">
    <property type="entry name" value="Pleckstrin-homology domain (PH domain)/Phosphotyrosine-binding domain (PTB)"/>
    <property type="match status" value="1"/>
</dbReference>
<sequence>MHQLFQLVLGQRDLSRAGDLFSLDDAEIEDYLSQALEEIKAISCHPDYVNNDNDQAVVEICITRITTAIRETSSMERHGPALVALWESCLEHNLQPQGKDEDTPHSKIASDITSCILQNYNRAPMMALAVPVAMRFLQQGNRELSRNMSSYLSLAAIAKPELLVQHTQAIINSVLGGNSMLLRVLPSVYPLEPDPVHQHIQDLVLMIPELDQTSRQHLLRLLQMISEQQPQSRGVIKKVEDVHESQYKVHSLSRSLNHVPHVSTDKISSLSIPCGVRLPMTSRDPRAGSKNLFNESEFMALTSVIPSLIGHLSDASLNDGLLATLVNTAQISPASFIPVLPDLRIVGKQTPGLLGHVAKIHGSVGLTNTDQAREALQYLVCVLACTEHCVHHTVLLEIHSLTERYTSIISGGAKDIYRSSNSFSAIARLLGLRLQADTLPACRQNMEADEDQSLQVKRKVFEEKLDVQEEEKKDSTGSQRCPSLGQVVQDEQQELSFNRSKSLALHTVKTRFNNPDCIQDGDVELLNENYLIEASCCPETCPVASSDQEEHSEHKNLVSNGEGGQMDTVHLQERDRLWKHLRDHLEKIRDFCAEMFTQIPIPEHCIIEDTQQGCVAKLSFSCPMKGHYCLYGKSSFLLCSGQPHLWIHIMLLALQSKADEALSSMDGCVQQLRRLWEKTQLKGAHSFELAMTQTAVPQKKDVDSLQIHLEEVRFFDLFGYSVDQRAWLCFMCNNPEKATEVNQDGQPLIEGMLKEKQVRWKFIKRWKTRYFTLAGNQLLFRKGKSKDELDSNTIELSKVQSVKVVARKRRDRSLPRAFEIFADNKTYVLKAEDERNAEEWLQCINVAVAQAKERENRESTTYL</sequence>
<dbReference type="InterPro" id="IPR039888">
    <property type="entry name" value="Melted-like"/>
</dbReference>
<comment type="similarity">
    <text evidence="2">Belongs to the MELT/VEPH family.</text>
</comment>
<dbReference type="PANTHER" id="PTHR21630:SF10">
    <property type="entry name" value="VENTRICULAR ZONE-EXPRESSED PH DOMAIN-CONTAINING PROTEIN HOMOLOG 1"/>
    <property type="match status" value="1"/>
</dbReference>
<dbReference type="SUPFAM" id="SSF50729">
    <property type="entry name" value="PH domain-like"/>
    <property type="match status" value="1"/>
</dbReference>
<evidence type="ECO:0000256" key="2">
    <source>
        <dbReference type="ARBA" id="ARBA00010187"/>
    </source>
</evidence>
<keyword evidence="3" id="KW-1003">Cell membrane</keyword>
<evidence type="ECO:0000256" key="4">
    <source>
        <dbReference type="ARBA" id="ARBA00023136"/>
    </source>
</evidence>
<dbReference type="PANTHER" id="PTHR21630">
    <property type="entry name" value="VEPH-A/MELTED"/>
    <property type="match status" value="1"/>
</dbReference>
<dbReference type="EMBL" id="MU567224">
    <property type="protein sequence ID" value="KAI5611347.1"/>
    <property type="molecule type" value="Genomic_DNA"/>
</dbReference>
<dbReference type="InterPro" id="IPR001849">
    <property type="entry name" value="PH_domain"/>
</dbReference>
<dbReference type="AlphaFoldDB" id="A0AAD5A903"/>
<dbReference type="InterPro" id="IPR011993">
    <property type="entry name" value="PH-like_dom_sf"/>
</dbReference>
<organism evidence="6 7">
    <name type="scientific">Silurus asotus</name>
    <name type="common">Amur catfish</name>
    <name type="synonym">Parasilurus asotus</name>
    <dbReference type="NCBI Taxonomy" id="30991"/>
    <lineage>
        <taxon>Eukaryota</taxon>
        <taxon>Metazoa</taxon>
        <taxon>Chordata</taxon>
        <taxon>Craniata</taxon>
        <taxon>Vertebrata</taxon>
        <taxon>Euteleostomi</taxon>
        <taxon>Actinopterygii</taxon>
        <taxon>Neopterygii</taxon>
        <taxon>Teleostei</taxon>
        <taxon>Ostariophysi</taxon>
        <taxon>Siluriformes</taxon>
        <taxon>Siluridae</taxon>
        <taxon>Silurus</taxon>
    </lineage>
</organism>
<comment type="subcellular location">
    <subcellularLocation>
        <location evidence="1">Cell membrane</location>
        <topology evidence="1">Peripheral membrane protein</topology>
        <orientation evidence="1">Cytoplasmic side</orientation>
    </subcellularLocation>
</comment>
<protein>
    <submittedName>
        <fullName evidence="6">Ventricular zone-expressed PH domain-containing protein</fullName>
    </submittedName>
</protein>
<gene>
    <name evidence="6" type="ORF">C0J50_4870</name>
</gene>
<dbReference type="Pfam" id="PF00169">
    <property type="entry name" value="PH"/>
    <property type="match status" value="1"/>
</dbReference>
<evidence type="ECO:0000259" key="5">
    <source>
        <dbReference type="PROSITE" id="PS50003"/>
    </source>
</evidence>
<proteinExistence type="inferred from homology"/>